<accession>A0ABT1H1E6</accession>
<keyword evidence="1" id="KW-1133">Transmembrane helix</keyword>
<dbReference type="Proteomes" id="UP001205740">
    <property type="component" value="Unassembled WGS sequence"/>
</dbReference>
<organism evidence="2 3">
    <name type="scientific">Williamsia serinedens</name>
    <dbReference type="NCBI Taxonomy" id="391736"/>
    <lineage>
        <taxon>Bacteria</taxon>
        <taxon>Bacillati</taxon>
        <taxon>Actinomycetota</taxon>
        <taxon>Actinomycetes</taxon>
        <taxon>Mycobacteriales</taxon>
        <taxon>Nocardiaceae</taxon>
        <taxon>Williamsia</taxon>
    </lineage>
</organism>
<evidence type="ECO:0000256" key="1">
    <source>
        <dbReference type="SAM" id="Phobius"/>
    </source>
</evidence>
<dbReference type="RefSeq" id="WP_253654652.1">
    <property type="nucleotide sequence ID" value="NZ_BAAAOE010000002.1"/>
</dbReference>
<sequence length="230" mass="25981">MNDVLHVLGNYWWLVFPFSGTIFGGFRAIGAANERRAQRRQERYRLKQQAKIAAAEAAGKTRVDAEAQTRAITRLMTEHDTVDGRWFAYETDVVSLLEFPMMTNMREPLTVAFHRARREADSLRPSAAADIVGDTDAQTAYRTAVHDYAVAFDAAESEAKRRRRGDFSAEEQSRLTRAQSLLRLAMDTGATPQERQSAYKRALDELEGLVTLPAVVYAQLERRVAGELER</sequence>
<keyword evidence="1" id="KW-0472">Membrane</keyword>
<evidence type="ECO:0000313" key="2">
    <source>
        <dbReference type="EMBL" id="MCP2161054.1"/>
    </source>
</evidence>
<dbReference type="EMBL" id="JAMTCG010000004">
    <property type="protein sequence ID" value="MCP2161054.1"/>
    <property type="molecule type" value="Genomic_DNA"/>
</dbReference>
<evidence type="ECO:0000313" key="3">
    <source>
        <dbReference type="Proteomes" id="UP001205740"/>
    </source>
</evidence>
<gene>
    <name evidence="2" type="ORF">LX12_002249</name>
</gene>
<reference evidence="2 3" key="1">
    <citation type="submission" date="2022-06" db="EMBL/GenBank/DDBJ databases">
        <title>Genomic Encyclopedia of Archaeal and Bacterial Type Strains, Phase II (KMG-II): from individual species to whole genera.</title>
        <authorList>
            <person name="Goeker M."/>
        </authorList>
    </citation>
    <scope>NUCLEOTIDE SEQUENCE [LARGE SCALE GENOMIC DNA]</scope>
    <source>
        <strain evidence="2 3">DSM 45037</strain>
    </source>
</reference>
<proteinExistence type="predicted"/>
<feature type="transmembrane region" description="Helical" evidence="1">
    <location>
        <begin position="12"/>
        <end position="30"/>
    </location>
</feature>
<protein>
    <submittedName>
        <fullName evidence="2">Uncharacterized protein</fullName>
    </submittedName>
</protein>
<comment type="caution">
    <text evidence="2">The sequence shown here is derived from an EMBL/GenBank/DDBJ whole genome shotgun (WGS) entry which is preliminary data.</text>
</comment>
<name>A0ABT1H1E6_9NOCA</name>
<keyword evidence="1" id="KW-0812">Transmembrane</keyword>
<keyword evidence="3" id="KW-1185">Reference proteome</keyword>